<evidence type="ECO:0000313" key="13">
    <source>
        <dbReference type="EMBL" id="KAK1761337.1"/>
    </source>
</evidence>
<keyword evidence="3" id="KW-0158">Chromosome</keyword>
<comment type="caution">
    <text evidence="13">The sequence shown here is derived from an EMBL/GenBank/DDBJ whole genome shotgun (WGS) entry which is preliminary data.</text>
</comment>
<dbReference type="EMBL" id="MU839827">
    <property type="protein sequence ID" value="KAK1761337.1"/>
    <property type="molecule type" value="Genomic_DNA"/>
</dbReference>
<feature type="domain" description="Shugoshin C-terminal" evidence="11">
    <location>
        <begin position="438"/>
        <end position="461"/>
    </location>
</feature>
<name>A0AAJ0FBQ2_9PEZI</name>
<dbReference type="Pfam" id="PF07557">
    <property type="entry name" value="Shugoshin_C"/>
    <property type="match status" value="1"/>
</dbReference>
<dbReference type="AlphaFoldDB" id="A0AAJ0FBQ2"/>
<dbReference type="InterPro" id="IPR011516">
    <property type="entry name" value="Shugoshin_N"/>
</dbReference>
<feature type="compositionally biased region" description="Low complexity" evidence="10">
    <location>
        <begin position="636"/>
        <end position="653"/>
    </location>
</feature>
<keyword evidence="6 9" id="KW-0175">Coiled coil</keyword>
<reference evidence="13" key="1">
    <citation type="submission" date="2023-06" db="EMBL/GenBank/DDBJ databases">
        <title>Genome-scale phylogeny and comparative genomics of the fungal order Sordariales.</title>
        <authorList>
            <consortium name="Lawrence Berkeley National Laboratory"/>
            <person name="Hensen N."/>
            <person name="Bonometti L."/>
            <person name="Westerberg I."/>
            <person name="Brannstrom I.O."/>
            <person name="Guillou S."/>
            <person name="Cros-Aarteil S."/>
            <person name="Calhoun S."/>
            <person name="Haridas S."/>
            <person name="Kuo A."/>
            <person name="Mondo S."/>
            <person name="Pangilinan J."/>
            <person name="Riley R."/>
            <person name="Labutti K."/>
            <person name="Andreopoulos B."/>
            <person name="Lipzen A."/>
            <person name="Chen C."/>
            <person name="Yanf M."/>
            <person name="Daum C."/>
            <person name="Ng V."/>
            <person name="Clum A."/>
            <person name="Steindorff A."/>
            <person name="Ohm R."/>
            <person name="Martin F."/>
            <person name="Silar P."/>
            <person name="Natvig D."/>
            <person name="Lalanne C."/>
            <person name="Gautier V."/>
            <person name="Ament-Velasquez S.L."/>
            <person name="Kruys A."/>
            <person name="Hutchinson M.I."/>
            <person name="Powell A.J."/>
            <person name="Barry K."/>
            <person name="Miller A.N."/>
            <person name="Grigoriev I.V."/>
            <person name="Debuchy R."/>
            <person name="Gladieux P."/>
            <person name="Thoren M.H."/>
            <person name="Johannesson H."/>
        </authorList>
    </citation>
    <scope>NUCLEOTIDE SEQUENCE</scope>
    <source>
        <strain evidence="13">PSN4</strain>
    </source>
</reference>
<evidence type="ECO:0000259" key="12">
    <source>
        <dbReference type="Pfam" id="PF07558"/>
    </source>
</evidence>
<comment type="subcellular location">
    <subcellularLocation>
        <location evidence="1">Chromosome</location>
        <location evidence="1">Centromere</location>
    </subcellularLocation>
</comment>
<feature type="domain" description="Shugoshin N-terminal coiled-coil" evidence="12">
    <location>
        <begin position="18"/>
        <end position="61"/>
    </location>
</feature>
<evidence type="ECO:0000259" key="11">
    <source>
        <dbReference type="Pfam" id="PF07557"/>
    </source>
</evidence>
<sequence>MARLNEPPAPVESNFDLLRRKFLRQNRDLAKVNSNQSNRIRMLENECARLLSENLDLRGQVMRLEKEVENNSAQRIADHALEIRAKMEAQLAELGSMLASLGSEPPSKRHSPERRKFAKLSPRGLKSPAQRKARDPAVDQDALAAQEGRLPPIYENKTYPRATMNSHEIMALCAEAADTSNSPDLGPPPVSRFIDEEPVKTDISSRTTVHAEPNQRTGEDKSASANSTPLPKLDYHRKSPSDPELQKQLDSAPVKQTKPDREPESTKVAPQGPVFSTVRAGAKRKYGDENEGIKTTKGSTGKEKENSMPGGEKPRPIKELLNGKRPVGRPPLSAKSTNDDVSSPKKMPRDDNAKPAKPQQQSNAPKETVLKERKPAPIKFEMLHPEPTAPDLAILADPTEPGTPGPLLSPNTPNRSMSRDVACDTPPPGHLSVDGETSRPSRRARAAISYAEPNLRDKMRRPTKELFDAVSGEGKFKARQSISAILKEGESAPTSVSKSDGWRTGSSQESAGAAAGAKDATRRQSVLSPLVQRELQSMDMLPSSVVLERRKRPSMAGTAKEPAAESLEDNSTEGSSTGTATTNPTKPKQHKTEKSVDAMDIYEFSTSPAPTTESKDSPAEEDSRTNNNKPKRQARRASAAAHQALREYAAAAELEPEESTQQHQQGVGRQRNGHGRKRASMLAPKKSAAMDLLDGDYHRDQGKQALASASGEGGDDGDAALADRISRRRSMML</sequence>
<evidence type="ECO:0000256" key="9">
    <source>
        <dbReference type="SAM" id="Coils"/>
    </source>
</evidence>
<feature type="compositionally biased region" description="Basic and acidic residues" evidence="10">
    <location>
        <begin position="285"/>
        <end position="322"/>
    </location>
</feature>
<feature type="compositionally biased region" description="Low complexity" evidence="10">
    <location>
        <begin position="572"/>
        <end position="582"/>
    </location>
</feature>
<protein>
    <recommendedName>
        <fullName evidence="15">Shugoshin</fullName>
    </recommendedName>
</protein>
<evidence type="ECO:0000313" key="14">
    <source>
        <dbReference type="Proteomes" id="UP001239445"/>
    </source>
</evidence>
<dbReference type="Pfam" id="PF07558">
    <property type="entry name" value="Shugoshin_N"/>
    <property type="match status" value="1"/>
</dbReference>
<feature type="region of interest" description="Disordered" evidence="10">
    <location>
        <begin position="100"/>
        <end position="155"/>
    </location>
</feature>
<evidence type="ECO:0000256" key="1">
    <source>
        <dbReference type="ARBA" id="ARBA00004584"/>
    </source>
</evidence>
<keyword evidence="8" id="KW-0137">Centromere</keyword>
<feature type="compositionally biased region" description="Polar residues" evidence="10">
    <location>
        <begin position="492"/>
        <end position="510"/>
    </location>
</feature>
<evidence type="ECO:0000256" key="7">
    <source>
        <dbReference type="ARBA" id="ARBA00023306"/>
    </source>
</evidence>
<dbReference type="GO" id="GO:0005634">
    <property type="term" value="C:nucleus"/>
    <property type="evidence" value="ECO:0007669"/>
    <property type="project" value="InterPro"/>
</dbReference>
<keyword evidence="4" id="KW-0132">Cell division</keyword>
<dbReference type="GO" id="GO:0045132">
    <property type="term" value="P:meiotic chromosome segregation"/>
    <property type="evidence" value="ECO:0007669"/>
    <property type="project" value="InterPro"/>
</dbReference>
<proteinExistence type="inferred from homology"/>
<organism evidence="13 14">
    <name type="scientific">Echria macrotheca</name>
    <dbReference type="NCBI Taxonomy" id="438768"/>
    <lineage>
        <taxon>Eukaryota</taxon>
        <taxon>Fungi</taxon>
        <taxon>Dikarya</taxon>
        <taxon>Ascomycota</taxon>
        <taxon>Pezizomycotina</taxon>
        <taxon>Sordariomycetes</taxon>
        <taxon>Sordariomycetidae</taxon>
        <taxon>Sordariales</taxon>
        <taxon>Schizotheciaceae</taxon>
        <taxon>Echria</taxon>
    </lineage>
</organism>
<evidence type="ECO:0000256" key="3">
    <source>
        <dbReference type="ARBA" id="ARBA00022454"/>
    </source>
</evidence>
<evidence type="ECO:0000256" key="4">
    <source>
        <dbReference type="ARBA" id="ARBA00022618"/>
    </source>
</evidence>
<evidence type="ECO:0000256" key="8">
    <source>
        <dbReference type="ARBA" id="ARBA00023328"/>
    </source>
</evidence>
<evidence type="ECO:0000256" key="6">
    <source>
        <dbReference type="ARBA" id="ARBA00023054"/>
    </source>
</evidence>
<evidence type="ECO:0000256" key="10">
    <source>
        <dbReference type="SAM" id="MobiDB-lite"/>
    </source>
</evidence>
<feature type="compositionally biased region" description="Basic and acidic residues" evidence="10">
    <location>
        <begin position="613"/>
        <end position="624"/>
    </location>
</feature>
<feature type="compositionally biased region" description="Basic residues" evidence="10">
    <location>
        <begin position="108"/>
        <end position="118"/>
    </location>
</feature>
<evidence type="ECO:0000256" key="5">
    <source>
        <dbReference type="ARBA" id="ARBA00022829"/>
    </source>
</evidence>
<accession>A0AAJ0FBQ2</accession>
<dbReference type="GO" id="GO:0051301">
    <property type="term" value="P:cell division"/>
    <property type="evidence" value="ECO:0007669"/>
    <property type="project" value="UniProtKB-KW"/>
</dbReference>
<evidence type="ECO:0008006" key="15">
    <source>
        <dbReference type="Google" id="ProtNLM"/>
    </source>
</evidence>
<dbReference type="InterPro" id="IPR011515">
    <property type="entry name" value="Shugoshin_C"/>
</dbReference>
<keyword evidence="14" id="KW-1185">Reference proteome</keyword>
<keyword evidence="7" id="KW-0131">Cell cycle</keyword>
<dbReference type="GO" id="GO:0000779">
    <property type="term" value="C:condensed chromosome, centromeric region"/>
    <property type="evidence" value="ECO:0007669"/>
    <property type="project" value="UniProtKB-ARBA"/>
</dbReference>
<feature type="coiled-coil region" evidence="9">
    <location>
        <begin position="26"/>
        <end position="74"/>
    </location>
</feature>
<feature type="compositionally biased region" description="Basic and acidic residues" evidence="10">
    <location>
        <begin position="233"/>
        <end position="247"/>
    </location>
</feature>
<feature type="region of interest" description="Disordered" evidence="10">
    <location>
        <begin position="481"/>
        <end position="733"/>
    </location>
</feature>
<dbReference type="Proteomes" id="UP001239445">
    <property type="component" value="Unassembled WGS sequence"/>
</dbReference>
<evidence type="ECO:0000256" key="2">
    <source>
        <dbReference type="ARBA" id="ARBA00010845"/>
    </source>
</evidence>
<keyword evidence="5" id="KW-0159">Chromosome partition</keyword>
<gene>
    <name evidence="13" type="ORF">QBC47DRAFT_26283</name>
</gene>
<comment type="similarity">
    <text evidence="2">Belongs to the shugoshin family.</text>
</comment>
<feature type="region of interest" description="Disordered" evidence="10">
    <location>
        <begin position="178"/>
        <end position="461"/>
    </location>
</feature>